<dbReference type="PROSITE" id="PS50887">
    <property type="entry name" value="GGDEF"/>
    <property type="match status" value="1"/>
</dbReference>
<dbReference type="EMBL" id="AJLS01000141">
    <property type="protein sequence ID" value="EKN64765.1"/>
    <property type="molecule type" value="Genomic_DNA"/>
</dbReference>
<dbReference type="PANTHER" id="PTHR46663:SF2">
    <property type="entry name" value="GGDEF DOMAIN-CONTAINING PROTEIN"/>
    <property type="match status" value="1"/>
</dbReference>
<dbReference type="SMART" id="SM00267">
    <property type="entry name" value="GGDEF"/>
    <property type="match status" value="1"/>
</dbReference>
<organism evidence="3 4">
    <name type="scientific">Neobacillus bataviensis LMG 21833</name>
    <dbReference type="NCBI Taxonomy" id="1117379"/>
    <lineage>
        <taxon>Bacteria</taxon>
        <taxon>Bacillati</taxon>
        <taxon>Bacillota</taxon>
        <taxon>Bacilli</taxon>
        <taxon>Bacillales</taxon>
        <taxon>Bacillaceae</taxon>
        <taxon>Neobacillus</taxon>
    </lineage>
</organism>
<dbReference type="InterPro" id="IPR000160">
    <property type="entry name" value="GGDEF_dom"/>
</dbReference>
<keyword evidence="4" id="KW-1185">Reference proteome</keyword>
<dbReference type="Pfam" id="PF00990">
    <property type="entry name" value="GGDEF"/>
    <property type="match status" value="1"/>
</dbReference>
<evidence type="ECO:0000259" key="2">
    <source>
        <dbReference type="PROSITE" id="PS50887"/>
    </source>
</evidence>
<dbReference type="InterPro" id="IPR043128">
    <property type="entry name" value="Rev_trsase/Diguanyl_cyclase"/>
</dbReference>
<dbReference type="RefSeq" id="WP_007087550.1">
    <property type="nucleotide sequence ID" value="NZ_AJLS01000141.1"/>
</dbReference>
<keyword evidence="1" id="KW-1133">Transmembrane helix</keyword>
<evidence type="ECO:0000256" key="1">
    <source>
        <dbReference type="SAM" id="Phobius"/>
    </source>
</evidence>
<feature type="transmembrane region" description="Helical" evidence="1">
    <location>
        <begin position="7"/>
        <end position="26"/>
    </location>
</feature>
<protein>
    <submittedName>
        <fullName evidence="3">PleD-like protein</fullName>
    </submittedName>
</protein>
<reference evidence="3 4" key="1">
    <citation type="journal article" date="2012" name="Front. Microbiol.">
        <title>Redundancy and modularity in membrane-associated dissimilatory nitrate reduction in Bacillus.</title>
        <authorList>
            <person name="Heylen K."/>
            <person name="Keltjens J."/>
        </authorList>
    </citation>
    <scope>NUCLEOTIDE SEQUENCE [LARGE SCALE GENOMIC DNA]</scope>
    <source>
        <strain evidence="4">LMG 21833T</strain>
    </source>
</reference>
<dbReference type="NCBIfam" id="TIGR00254">
    <property type="entry name" value="GGDEF"/>
    <property type="match status" value="1"/>
</dbReference>
<keyword evidence="1" id="KW-0472">Membrane</keyword>
<dbReference type="CDD" id="cd01949">
    <property type="entry name" value="GGDEF"/>
    <property type="match status" value="1"/>
</dbReference>
<evidence type="ECO:0000313" key="4">
    <source>
        <dbReference type="Proteomes" id="UP000006316"/>
    </source>
</evidence>
<dbReference type="Proteomes" id="UP000006316">
    <property type="component" value="Unassembled WGS sequence"/>
</dbReference>
<feature type="domain" description="GGDEF" evidence="2">
    <location>
        <begin position="90"/>
        <end position="210"/>
    </location>
</feature>
<gene>
    <name evidence="3" type="ORF">BABA_22793</name>
</gene>
<dbReference type="AlphaFoldDB" id="K6C0S6"/>
<dbReference type="OrthoDB" id="9759607at2"/>
<dbReference type="PATRIC" id="fig|1117379.3.peg.4729"/>
<feature type="transmembrane region" description="Helical" evidence="1">
    <location>
        <begin position="32"/>
        <end position="50"/>
    </location>
</feature>
<dbReference type="InterPro" id="IPR052163">
    <property type="entry name" value="DGC-Regulatory_Protein"/>
</dbReference>
<keyword evidence="1" id="KW-0812">Transmembrane</keyword>
<sequence>MKYKGRIVTFLLVLGINSIYIAYYFFRDGFISRMEYIGLPILLALAWWFGRQYDRAKFFSEKDALTGIYNRRFVEYIFLKIKARADRKGQEIGILFIDVNNFKTINDQFGHKEGDQLLMIIARQLEKAVLNTDIVARWGGDEFIILSPGKANPTELLGSINLNLKVISSSYSDISVSVGTAIYPAEGKTLDALLPVADKKMYNMKIRLKA</sequence>
<dbReference type="STRING" id="1117379.BABA_22793"/>
<evidence type="ECO:0000313" key="3">
    <source>
        <dbReference type="EMBL" id="EKN64765.1"/>
    </source>
</evidence>
<dbReference type="InterPro" id="IPR029787">
    <property type="entry name" value="Nucleotide_cyclase"/>
</dbReference>
<name>K6C0S6_9BACI</name>
<dbReference type="eggNOG" id="COG2199">
    <property type="taxonomic scope" value="Bacteria"/>
</dbReference>
<dbReference type="SUPFAM" id="SSF55073">
    <property type="entry name" value="Nucleotide cyclase"/>
    <property type="match status" value="1"/>
</dbReference>
<dbReference type="Gene3D" id="3.30.70.270">
    <property type="match status" value="1"/>
</dbReference>
<proteinExistence type="predicted"/>
<accession>K6C0S6</accession>
<comment type="caution">
    <text evidence="3">The sequence shown here is derived from an EMBL/GenBank/DDBJ whole genome shotgun (WGS) entry which is preliminary data.</text>
</comment>
<dbReference type="PANTHER" id="PTHR46663">
    <property type="entry name" value="DIGUANYLATE CYCLASE DGCT-RELATED"/>
    <property type="match status" value="1"/>
</dbReference>